<evidence type="ECO:0000313" key="8">
    <source>
        <dbReference type="EMBL" id="QKF77093.1"/>
    </source>
</evidence>
<evidence type="ECO:0000256" key="2">
    <source>
        <dbReference type="ARBA" id="ARBA00013194"/>
    </source>
</evidence>
<dbReference type="Gene3D" id="3.10.50.40">
    <property type="match status" value="1"/>
</dbReference>
<gene>
    <name evidence="8" type="ORF">ADFLV_1059</name>
</gene>
<proteinExistence type="predicted"/>
<dbReference type="EC" id="5.2.1.8" evidence="2"/>
<name>A0AAE7E791_9BACT</name>
<evidence type="ECO:0000256" key="6">
    <source>
        <dbReference type="PROSITE-ProRule" id="PRU00278"/>
    </source>
</evidence>
<dbReference type="SUPFAM" id="SSF54534">
    <property type="entry name" value="FKBP-like"/>
    <property type="match status" value="1"/>
</dbReference>
<dbReference type="GO" id="GO:0003755">
    <property type="term" value="F:peptidyl-prolyl cis-trans isomerase activity"/>
    <property type="evidence" value="ECO:0007669"/>
    <property type="project" value="UniProtKB-KW"/>
</dbReference>
<evidence type="ECO:0000256" key="1">
    <source>
        <dbReference type="ARBA" id="ARBA00000971"/>
    </source>
</evidence>
<feature type="domain" description="PpiC" evidence="7">
    <location>
        <begin position="111"/>
        <end position="208"/>
    </location>
</feature>
<organism evidence="8 9">
    <name type="scientific">Arcobacter defluvii</name>
    <dbReference type="NCBI Taxonomy" id="873191"/>
    <lineage>
        <taxon>Bacteria</taxon>
        <taxon>Pseudomonadati</taxon>
        <taxon>Campylobacterota</taxon>
        <taxon>Epsilonproteobacteria</taxon>
        <taxon>Campylobacterales</taxon>
        <taxon>Arcobacteraceae</taxon>
        <taxon>Arcobacter</taxon>
    </lineage>
</organism>
<sequence>MIVKKISLYIFLAFFSINIYANEIASYSAIKYHADYEKQNPKMKESLAKEYSKVRNLAKTLEATVMKNDVDVEVAKNLAIVDIWSNKFIQSYKPTQKELEELYKLEKPRTVAKYELRNILVSYEKNADRIIEMLNEIKNKQEKKDSFIKYVRSVSNDVASKQNNGLTALVDENKLNPQIKESLKGKKEGEIVKVTLKDLGTQILYIEKFIPEKVATFEESKDALINLAKKKALLREIELLSK</sequence>
<dbReference type="KEGG" id="adz:ADFLV_1059"/>
<dbReference type="Proteomes" id="UP000503313">
    <property type="component" value="Chromosome"/>
</dbReference>
<dbReference type="PROSITE" id="PS50198">
    <property type="entry name" value="PPIC_PPIASE_2"/>
    <property type="match status" value="1"/>
</dbReference>
<evidence type="ECO:0000256" key="5">
    <source>
        <dbReference type="ARBA" id="ARBA00023235"/>
    </source>
</evidence>
<dbReference type="PANTHER" id="PTHR47245">
    <property type="entry name" value="PEPTIDYLPROLYL ISOMERASE"/>
    <property type="match status" value="1"/>
</dbReference>
<keyword evidence="4 6" id="KW-0697">Rotamase</keyword>
<accession>A0AAE7E791</accession>
<evidence type="ECO:0000259" key="7">
    <source>
        <dbReference type="PROSITE" id="PS50198"/>
    </source>
</evidence>
<reference evidence="8 9" key="1">
    <citation type="submission" date="2020-05" db="EMBL/GenBank/DDBJ databases">
        <title>Complete genome sequencing of Campylobacter and Arcobacter type strains.</title>
        <authorList>
            <person name="Miller W.G."/>
            <person name="Yee E."/>
        </authorList>
    </citation>
    <scope>NUCLEOTIDE SEQUENCE [LARGE SCALE GENOMIC DNA]</scope>
    <source>
        <strain evidence="8 9">LMG 25694</strain>
    </source>
</reference>
<comment type="catalytic activity">
    <reaction evidence="1">
        <text>[protein]-peptidylproline (omega=180) = [protein]-peptidylproline (omega=0)</text>
        <dbReference type="Rhea" id="RHEA:16237"/>
        <dbReference type="Rhea" id="RHEA-COMP:10747"/>
        <dbReference type="Rhea" id="RHEA-COMP:10748"/>
        <dbReference type="ChEBI" id="CHEBI:83833"/>
        <dbReference type="ChEBI" id="CHEBI:83834"/>
        <dbReference type="EC" id="5.2.1.8"/>
    </reaction>
</comment>
<dbReference type="EMBL" id="CP053835">
    <property type="protein sequence ID" value="QKF77093.1"/>
    <property type="molecule type" value="Genomic_DNA"/>
</dbReference>
<dbReference type="InterPro" id="IPR000297">
    <property type="entry name" value="PPIase_PpiC"/>
</dbReference>
<keyword evidence="9" id="KW-1185">Reference proteome</keyword>
<evidence type="ECO:0000256" key="4">
    <source>
        <dbReference type="ARBA" id="ARBA00023110"/>
    </source>
</evidence>
<dbReference type="PANTHER" id="PTHR47245:SF1">
    <property type="entry name" value="FOLDASE PROTEIN PRSA"/>
    <property type="match status" value="1"/>
</dbReference>
<dbReference type="Pfam" id="PF00639">
    <property type="entry name" value="Rotamase"/>
    <property type="match status" value="1"/>
</dbReference>
<evidence type="ECO:0000256" key="3">
    <source>
        <dbReference type="ARBA" id="ARBA00022729"/>
    </source>
</evidence>
<evidence type="ECO:0000313" key="9">
    <source>
        <dbReference type="Proteomes" id="UP000503313"/>
    </source>
</evidence>
<dbReference type="RefSeq" id="WP_014473831.1">
    <property type="nucleotide sequence ID" value="NZ_CP053835.1"/>
</dbReference>
<protein>
    <recommendedName>
        <fullName evidence="2">peptidylprolyl isomerase</fullName>
        <ecNumber evidence="2">5.2.1.8</ecNumber>
    </recommendedName>
</protein>
<keyword evidence="5 6" id="KW-0413">Isomerase</keyword>
<dbReference type="InterPro" id="IPR050245">
    <property type="entry name" value="PrsA_foldase"/>
</dbReference>
<dbReference type="AlphaFoldDB" id="A0AAE7E791"/>
<keyword evidence="3" id="KW-0732">Signal</keyword>
<dbReference type="InterPro" id="IPR046357">
    <property type="entry name" value="PPIase_dom_sf"/>
</dbReference>